<keyword evidence="3" id="KW-1185">Reference proteome</keyword>
<organism evidence="2 3">
    <name type="scientific">Tunisvirus fontaine2</name>
    <dbReference type="NCBI Taxonomy" id="1421067"/>
    <lineage>
        <taxon>Viruses</taxon>
        <taxon>Varidnaviria</taxon>
        <taxon>Bamfordvirae</taxon>
        <taxon>Nucleocytoviricota</taxon>
        <taxon>Megaviricetes</taxon>
        <taxon>Pimascovirales</taxon>
        <taxon>Pimascovirales incertae sedis</taxon>
        <taxon>Marseilleviridae</taxon>
        <taxon>Losannavirus</taxon>
        <taxon>Losannavirus tunisense</taxon>
    </lineage>
</organism>
<dbReference type="Proteomes" id="UP000232615">
    <property type="component" value="Segment"/>
</dbReference>
<protein>
    <submittedName>
        <fullName evidence="2">Uncharacterized protein</fullName>
    </submittedName>
</protein>
<feature type="transmembrane region" description="Helical" evidence="1">
    <location>
        <begin position="7"/>
        <end position="33"/>
    </location>
</feature>
<evidence type="ECO:0000313" key="3">
    <source>
        <dbReference type="Proteomes" id="UP000232615"/>
    </source>
</evidence>
<keyword evidence="1" id="KW-1133">Transmembrane helix</keyword>
<gene>
    <name evidence="2" type="ORF">TNS_ORF382</name>
</gene>
<dbReference type="EMBL" id="KF483846">
    <property type="protein sequence ID" value="AHC55100.1"/>
    <property type="molecule type" value="Genomic_DNA"/>
</dbReference>
<reference evidence="2 3" key="1">
    <citation type="journal article" date="2014" name="Arch. Virol.">
        <title>Complete genome sequence of Tunisvirus, a new member of the proposed family Marseilleviridae.</title>
        <authorList>
            <person name="Aherfi S."/>
            <person name="Boughalmi M."/>
            <person name="Pagnier I."/>
            <person name="Fournous G."/>
            <person name="La Scola B."/>
            <person name="Raoult D."/>
            <person name="Colson P."/>
        </authorList>
    </citation>
    <scope>NUCLEOTIDE SEQUENCE [LARGE SCALE GENOMIC DNA]</scope>
    <source>
        <strain evidence="2 3">U484</strain>
    </source>
</reference>
<proteinExistence type="predicted"/>
<evidence type="ECO:0000256" key="1">
    <source>
        <dbReference type="SAM" id="Phobius"/>
    </source>
</evidence>
<keyword evidence="1" id="KW-0812">Transmembrane</keyword>
<name>V9SEF8_9VIRU</name>
<evidence type="ECO:0000313" key="2">
    <source>
        <dbReference type="EMBL" id="AHC55100.1"/>
    </source>
</evidence>
<feature type="transmembrane region" description="Helical" evidence="1">
    <location>
        <begin position="45"/>
        <end position="65"/>
    </location>
</feature>
<keyword evidence="1" id="KW-0472">Membrane</keyword>
<sequence>MSQSTDAVLAIPVGAYFGFKASIFSTAAAFALGPRGSKTFLVAPPALAFLPCAYGVFSLGISFALKKPSDEKWLEFGYILGSFAGGSLLKKPKILIPLAVLASARQLASS</sequence>
<accession>V9SEF8</accession>